<dbReference type="GO" id="GO:0004029">
    <property type="term" value="F:aldehyde dehydrogenase (NAD+) activity"/>
    <property type="evidence" value="ECO:0007669"/>
    <property type="project" value="TreeGrafter"/>
</dbReference>
<dbReference type="RefSeq" id="WP_250827512.1">
    <property type="nucleotide sequence ID" value="NZ_JAMOIL010000013.1"/>
</dbReference>
<evidence type="ECO:0000313" key="4">
    <source>
        <dbReference type="Proteomes" id="UP001139485"/>
    </source>
</evidence>
<name>A0A9X2D8Z6_9ACTN</name>
<dbReference type="PANTHER" id="PTHR48079:SF6">
    <property type="entry name" value="NAD(P)-BINDING DOMAIN-CONTAINING PROTEIN-RELATED"/>
    <property type="match status" value="1"/>
</dbReference>
<evidence type="ECO:0000256" key="1">
    <source>
        <dbReference type="SAM" id="MobiDB-lite"/>
    </source>
</evidence>
<proteinExistence type="predicted"/>
<organism evidence="3 4">
    <name type="scientific">Nocardioides bruguierae</name>
    <dbReference type="NCBI Taxonomy" id="2945102"/>
    <lineage>
        <taxon>Bacteria</taxon>
        <taxon>Bacillati</taxon>
        <taxon>Actinomycetota</taxon>
        <taxon>Actinomycetes</taxon>
        <taxon>Propionibacteriales</taxon>
        <taxon>Nocardioidaceae</taxon>
        <taxon>Nocardioides</taxon>
    </lineage>
</organism>
<dbReference type="Gene3D" id="3.40.50.720">
    <property type="entry name" value="NAD(P)-binding Rossmann-like Domain"/>
    <property type="match status" value="1"/>
</dbReference>
<protein>
    <submittedName>
        <fullName evidence="3">NAD-dependent epimerase/dehydratase family protein</fullName>
    </submittedName>
</protein>
<dbReference type="EMBL" id="JAMOIL010000013">
    <property type="protein sequence ID" value="MCM0621017.1"/>
    <property type="molecule type" value="Genomic_DNA"/>
</dbReference>
<dbReference type="Pfam" id="PF01370">
    <property type="entry name" value="Epimerase"/>
    <property type="match status" value="1"/>
</dbReference>
<sequence>MRVFVTGASGWIASAVVPQLVARGHEVTGLARSEASAAVVEKRGGTALRGDLADHALLARAAAEHDAVVHLAFDHSDMNDINGAAEREAVAMAALTAALEGSGTPVVAASGTPFGTGRDTTEEDALPTEGPTGARGRNEVSLFATAQRGVRPAVVRLPRSVHGDGDRHGFVPALVGIFREAGRAMYVGEGSNRWCAVHVEDAGRVFVAAVEGLAAGSVPPASVLHAVGETGVPVKVLAEALGSRLGLEAVSVGPEPLGFFGRLQLVDHGTTAERTRAQLGWEPTGPTLLEDVAAGVYDA</sequence>
<dbReference type="SUPFAM" id="SSF51735">
    <property type="entry name" value="NAD(P)-binding Rossmann-fold domains"/>
    <property type="match status" value="1"/>
</dbReference>
<keyword evidence="4" id="KW-1185">Reference proteome</keyword>
<feature type="domain" description="NAD-dependent epimerase/dehydratase" evidence="2">
    <location>
        <begin position="3"/>
        <end position="216"/>
    </location>
</feature>
<dbReference type="Proteomes" id="UP001139485">
    <property type="component" value="Unassembled WGS sequence"/>
</dbReference>
<reference evidence="3" key="1">
    <citation type="submission" date="2022-05" db="EMBL/GenBank/DDBJ databases">
        <authorList>
            <person name="Tuo L."/>
        </authorList>
    </citation>
    <scope>NUCLEOTIDE SEQUENCE</scope>
    <source>
        <strain evidence="3">BSK12Z-4</strain>
    </source>
</reference>
<gene>
    <name evidence="3" type="ORF">M8330_12025</name>
</gene>
<accession>A0A9X2D8Z6</accession>
<dbReference type="AlphaFoldDB" id="A0A9X2D8Z6"/>
<dbReference type="InterPro" id="IPR051783">
    <property type="entry name" value="NAD(P)-dependent_oxidoreduct"/>
</dbReference>
<dbReference type="InterPro" id="IPR001509">
    <property type="entry name" value="Epimerase_deHydtase"/>
</dbReference>
<feature type="region of interest" description="Disordered" evidence="1">
    <location>
        <begin position="111"/>
        <end position="136"/>
    </location>
</feature>
<dbReference type="InterPro" id="IPR036291">
    <property type="entry name" value="NAD(P)-bd_dom_sf"/>
</dbReference>
<evidence type="ECO:0000313" key="3">
    <source>
        <dbReference type="EMBL" id="MCM0621017.1"/>
    </source>
</evidence>
<evidence type="ECO:0000259" key="2">
    <source>
        <dbReference type="Pfam" id="PF01370"/>
    </source>
</evidence>
<dbReference type="PANTHER" id="PTHR48079">
    <property type="entry name" value="PROTEIN YEEZ"/>
    <property type="match status" value="1"/>
</dbReference>
<dbReference type="GO" id="GO:0005737">
    <property type="term" value="C:cytoplasm"/>
    <property type="evidence" value="ECO:0007669"/>
    <property type="project" value="TreeGrafter"/>
</dbReference>
<comment type="caution">
    <text evidence="3">The sequence shown here is derived from an EMBL/GenBank/DDBJ whole genome shotgun (WGS) entry which is preliminary data.</text>
</comment>